<keyword evidence="3" id="KW-1185">Reference proteome</keyword>
<dbReference type="SMART" id="SM00530">
    <property type="entry name" value="HTH_XRE"/>
    <property type="match status" value="1"/>
</dbReference>
<dbReference type="SUPFAM" id="SSF47413">
    <property type="entry name" value="lambda repressor-like DNA-binding domains"/>
    <property type="match status" value="1"/>
</dbReference>
<dbReference type="Proteomes" id="UP000239181">
    <property type="component" value="Unassembled WGS sequence"/>
</dbReference>
<protein>
    <submittedName>
        <fullName evidence="2">Transcriptional regulator</fullName>
    </submittedName>
</protein>
<reference evidence="2 3" key="1">
    <citation type="submission" date="2017-10" db="EMBL/GenBank/DDBJ databases">
        <title>Draft genome of two endophytic bacteria isolated from 'guarana' Paullinia cupana (Mart.) Ducke.</title>
        <authorList>
            <person name="Siqueira K.A."/>
            <person name="Liotti R.G."/>
            <person name="Mendes T.A."/>
            <person name="Soares M.A."/>
        </authorList>
    </citation>
    <scope>NUCLEOTIDE SEQUENCE [LARGE SCALE GENOMIC DNA]</scope>
    <source>
        <strain evidence="2 3">342</strain>
    </source>
</reference>
<name>A0A2S9I8A9_9GAMM</name>
<gene>
    <name evidence="2" type="ORF">CQW29_18585</name>
</gene>
<dbReference type="AlphaFoldDB" id="A0A2S9I8A9"/>
<evidence type="ECO:0000259" key="1">
    <source>
        <dbReference type="PROSITE" id="PS50943"/>
    </source>
</evidence>
<dbReference type="PROSITE" id="PS50943">
    <property type="entry name" value="HTH_CROC1"/>
    <property type="match status" value="1"/>
</dbReference>
<accession>A0A2S9I8A9</accession>
<proteinExistence type="predicted"/>
<dbReference type="Pfam" id="PF01381">
    <property type="entry name" value="HTH_3"/>
    <property type="match status" value="1"/>
</dbReference>
<dbReference type="InterPro" id="IPR010982">
    <property type="entry name" value="Lambda_DNA-bd_dom_sf"/>
</dbReference>
<dbReference type="NCBIfam" id="NF007257">
    <property type="entry name" value="PRK09706.1"/>
    <property type="match status" value="1"/>
</dbReference>
<dbReference type="RefSeq" id="WP_105594230.1">
    <property type="nucleotide sequence ID" value="NZ_PDET01000014.1"/>
</dbReference>
<dbReference type="CDD" id="cd00093">
    <property type="entry name" value="HTH_XRE"/>
    <property type="match status" value="1"/>
</dbReference>
<dbReference type="OrthoDB" id="9791537at2"/>
<dbReference type="EMBL" id="PDET01000014">
    <property type="protein sequence ID" value="PRD14011.1"/>
    <property type="molecule type" value="Genomic_DNA"/>
</dbReference>
<dbReference type="InterPro" id="IPR001387">
    <property type="entry name" value="Cro/C1-type_HTH"/>
</dbReference>
<evidence type="ECO:0000313" key="2">
    <source>
        <dbReference type="EMBL" id="PRD14011.1"/>
    </source>
</evidence>
<dbReference type="Gene3D" id="1.10.260.40">
    <property type="entry name" value="lambda repressor-like DNA-binding domains"/>
    <property type="match status" value="1"/>
</dbReference>
<dbReference type="GO" id="GO:0003677">
    <property type="term" value="F:DNA binding"/>
    <property type="evidence" value="ECO:0007669"/>
    <property type="project" value="InterPro"/>
</dbReference>
<comment type="caution">
    <text evidence="2">The sequence shown here is derived from an EMBL/GenBank/DDBJ whole genome shotgun (WGS) entry which is preliminary data.</text>
</comment>
<feature type="domain" description="HTH cro/C1-type" evidence="1">
    <location>
        <begin position="10"/>
        <end position="64"/>
    </location>
</feature>
<evidence type="ECO:0000313" key="3">
    <source>
        <dbReference type="Proteomes" id="UP000239181"/>
    </source>
</evidence>
<sequence>MQKTHFSERVAARRAELGLSRAALAKAAKISSVSVLKWENGQNEPKGANLFALAKALRCSPTWLLYGDEEQLPIPAEQLTSELDERQKRLLDLFDSLPESAKESHIIELEQKVLGFNNLLEELLEVRKNSNKTNK</sequence>
<organism evidence="2 3">
    <name type="scientific">Pantoea coffeiphila</name>
    <dbReference type="NCBI Taxonomy" id="1465635"/>
    <lineage>
        <taxon>Bacteria</taxon>
        <taxon>Pseudomonadati</taxon>
        <taxon>Pseudomonadota</taxon>
        <taxon>Gammaproteobacteria</taxon>
        <taxon>Enterobacterales</taxon>
        <taxon>Erwiniaceae</taxon>
        <taxon>Pantoea</taxon>
    </lineage>
</organism>